<evidence type="ECO:0000256" key="1">
    <source>
        <dbReference type="SAM" id="MobiDB-lite"/>
    </source>
</evidence>
<name>A0A7J0GEA0_9ERIC</name>
<dbReference type="Pfam" id="PF20167">
    <property type="entry name" value="Transposase_32"/>
    <property type="match status" value="1"/>
</dbReference>
<dbReference type="AlphaFoldDB" id="A0A7J0GEA0"/>
<reference evidence="3 4" key="1">
    <citation type="submission" date="2019-07" db="EMBL/GenBank/DDBJ databases">
        <title>De Novo Assembly of kiwifruit Actinidia rufa.</title>
        <authorList>
            <person name="Sugita-Konishi S."/>
            <person name="Sato K."/>
            <person name="Mori E."/>
            <person name="Abe Y."/>
            <person name="Kisaki G."/>
            <person name="Hamano K."/>
            <person name="Suezawa K."/>
            <person name="Otani M."/>
            <person name="Fukuda T."/>
            <person name="Manabe T."/>
            <person name="Gomi K."/>
            <person name="Tabuchi M."/>
            <person name="Akimitsu K."/>
            <person name="Kataoka I."/>
        </authorList>
    </citation>
    <scope>NUCLEOTIDE SEQUENCE [LARGE SCALE GENOMIC DNA]</scope>
    <source>
        <strain evidence="4">cv. Fuchu</strain>
    </source>
</reference>
<keyword evidence="4" id="KW-1185">Reference proteome</keyword>
<comment type="caution">
    <text evidence="3">The sequence shown here is derived from an EMBL/GenBank/DDBJ whole genome shotgun (WGS) entry which is preliminary data.</text>
</comment>
<organism evidence="3 4">
    <name type="scientific">Actinidia rufa</name>
    <dbReference type="NCBI Taxonomy" id="165716"/>
    <lineage>
        <taxon>Eukaryota</taxon>
        <taxon>Viridiplantae</taxon>
        <taxon>Streptophyta</taxon>
        <taxon>Embryophyta</taxon>
        <taxon>Tracheophyta</taxon>
        <taxon>Spermatophyta</taxon>
        <taxon>Magnoliopsida</taxon>
        <taxon>eudicotyledons</taxon>
        <taxon>Gunneridae</taxon>
        <taxon>Pentapetalae</taxon>
        <taxon>asterids</taxon>
        <taxon>Ericales</taxon>
        <taxon>Actinidiaceae</taxon>
        <taxon>Actinidia</taxon>
    </lineage>
</organism>
<feature type="region of interest" description="Disordered" evidence="1">
    <location>
        <begin position="301"/>
        <end position="323"/>
    </location>
</feature>
<accession>A0A7J0GEA0</accession>
<dbReference type="OrthoDB" id="1303972at2759"/>
<proteinExistence type="predicted"/>
<protein>
    <recommendedName>
        <fullName evidence="2">Putative plant transposon protein domain-containing protein</fullName>
    </recommendedName>
</protein>
<evidence type="ECO:0000313" key="3">
    <source>
        <dbReference type="EMBL" id="GFZ09085.1"/>
    </source>
</evidence>
<dbReference type="EMBL" id="BJWL01000020">
    <property type="protein sequence ID" value="GFZ09085.1"/>
    <property type="molecule type" value="Genomic_DNA"/>
</dbReference>
<evidence type="ECO:0000313" key="4">
    <source>
        <dbReference type="Proteomes" id="UP000585474"/>
    </source>
</evidence>
<dbReference type="Proteomes" id="UP000585474">
    <property type="component" value="Unassembled WGS sequence"/>
</dbReference>
<evidence type="ECO:0000259" key="2">
    <source>
        <dbReference type="Pfam" id="PF20167"/>
    </source>
</evidence>
<feature type="domain" description="Putative plant transposon protein" evidence="2">
    <location>
        <begin position="72"/>
        <end position="250"/>
    </location>
</feature>
<gene>
    <name evidence="3" type="ORF">Acr_20g0008930</name>
</gene>
<sequence>MVNTKHAVNDPKGDIGMSNPRKSVFRKRFFKNEEIQNTWSDFEHRNIITGRNIEDNFKPKYRQKMLEPVRVLGWSALIPLPTSVYSDLVRYFYCNLEVGNLDNDEFTIDSYVRGKHIVLNPTVLSHIIGVSNEGELIFIEKPSQLKNHVNKVEMNEMVLIRGTVRATQYKDLKKTYILFHRFISYNITPKHGHYDQVSTMDNFIIYRSVTNDPFNLNYIIPREMADIRNRKNRSLPYGALLTKIFEYFGVSFRNQTDQHIDEGFSNYIISRRITIDSTDKEDDFEIPSQIVGDIHMDDVLLDDDLPQSPQPQERQTSQEGPPDWFIEYFGQMRTTMERIEQTQKENYDYMKARMDSIE</sequence>
<dbReference type="InterPro" id="IPR046796">
    <property type="entry name" value="Transposase_32_dom"/>
</dbReference>